<evidence type="ECO:0000313" key="1">
    <source>
        <dbReference type="EMBL" id="VVE51539.1"/>
    </source>
</evidence>
<dbReference type="EMBL" id="CABPSM010000020">
    <property type="protein sequence ID" value="VVE51539.1"/>
    <property type="molecule type" value="Genomic_DNA"/>
</dbReference>
<dbReference type="Proteomes" id="UP000343317">
    <property type="component" value="Unassembled WGS sequence"/>
</dbReference>
<name>A0A5E4YRW4_9BURK</name>
<proteinExistence type="predicted"/>
<gene>
    <name evidence="1" type="ORF">PHO31112_04725</name>
</gene>
<evidence type="ECO:0000313" key="2">
    <source>
        <dbReference type="Proteomes" id="UP000343317"/>
    </source>
</evidence>
<keyword evidence="2" id="KW-1185">Reference proteome</keyword>
<accession>A0A5E4YRW4</accession>
<dbReference type="AlphaFoldDB" id="A0A5E4YRW4"/>
<protein>
    <submittedName>
        <fullName evidence="1">Transposase IS110</fullName>
    </submittedName>
</protein>
<organism evidence="1 2">
    <name type="scientific">Pandoraea horticolens</name>
    <dbReference type="NCBI Taxonomy" id="2508298"/>
    <lineage>
        <taxon>Bacteria</taxon>
        <taxon>Pseudomonadati</taxon>
        <taxon>Pseudomonadota</taxon>
        <taxon>Betaproteobacteria</taxon>
        <taxon>Burkholderiales</taxon>
        <taxon>Burkholderiaceae</taxon>
        <taxon>Pandoraea</taxon>
    </lineage>
</organism>
<reference evidence="1 2" key="1">
    <citation type="submission" date="2019-08" db="EMBL/GenBank/DDBJ databases">
        <authorList>
            <person name="Peeters C."/>
        </authorList>
    </citation>
    <scope>NUCLEOTIDE SEQUENCE [LARGE SCALE GENOMIC DNA]</scope>
    <source>
        <strain evidence="1 2">LMG 31112</strain>
    </source>
</reference>
<sequence length="128" mass="14326">MNWNAGMGAGQIIGLFNGHQVFGLDIAKSVFQVHTVDMDTGEIINEQIKRAKALEYFINRRPCLIGIEVCGGAHHWARKFRALGHSVRLIHAKAVRPFVSGTRPTRRMNRSLRHARPRACSVSAALRQ</sequence>